<keyword evidence="6" id="KW-1185">Reference proteome</keyword>
<dbReference type="GO" id="GO:0031430">
    <property type="term" value="C:M band"/>
    <property type="evidence" value="ECO:0007669"/>
    <property type="project" value="TreeGrafter"/>
</dbReference>
<feature type="domain" description="Fibronectin type-III" evidence="4">
    <location>
        <begin position="284"/>
        <end position="378"/>
    </location>
</feature>
<sequence length="1191" mass="131488">MIVVWERPASDGGSEILGYILEKRDKEGIRWTRCNKRLISELRYRVTGLIENHDYEYRVSAENAAGLSEPSLPSIYYKACDPIYKPGPPNNPKVTDVTRSSVFLSWGKPIYDGGSEIQGYIVEKCDVNDGEWAICTPPTGIKNTHMEVEKLVEKHEYKFRICAVNKVGVGEHADVPGSVIVEEKMEAPDLDLDMELRKIVNVRAGGSLRLFVPIRGRPTPEVKWGKMDGEIREAAIIDTTSSFTSLVLDNVNRFDTGKYTLTLENSSGTKSAFVSVRVLDTPSAPVNLKIREITKDSVSLSWEPPLLDGGAKIKNYIIEKREATRKAYAAVVTNCHKTSWKVDQLQEGCYYFFRISAENEYGIGLPAETSDPVKVAEVPQPPGKITVDDVTRNSVSLSWAKPEHDGGSKIIQYIVEMQAKGSEKWSECARVKTLEAVITNLTQGEEYLFRVMAVNEKGKSDPRALAVPIVAKDLVIEPDVRPAFHSYSIQVGQDLKVEVPVAGRPKPTVTWLKDGQKLRQTTRVNVSDLTDLTILNIKETSKEDSGTYEITVANEYNFRICAINSEGVGEPATIPGTVIAADKIEPPEIELDADLRKVVTVRASGTLRLFVTIKGRPEPEVKWEKAEGTISDRAQIEVTSSYTMLVIDNVNRFDSGRYNLTLENNSGKKSAFVNVRVLDTPSAPINLTIREVKKDFVTLAWEPPLIDGGAKITNYVVEKRESTRKAYATVTSNCTKNSFKITQLQEGCSYYFRVLAVNEYGVGLPAETPDPIKVSEPPSPPAKVILVDVTRNSASIKWEKPESDGGSKITGYIVEMQTKGSIKWSACTQVKTLEATITGLSMGEEYSFRVIAINEKGKSDPRELGVPVVAKDIEIQPSAELLFNTFTVKAGDDLKIEVPFRGRPLPSISWKKDGNPLKETTRVNVQTSKTSTSLFIKEASNEDLGHYELHLSNTAGSSTASLTVVVLDRPGPPLDVHIDEVSADSVTLSWKPPEYDGGCHISNYIVEKRETTTTTWDVVSAAVARTSIKVARLTTGSEYQFRICAENRYGKSTYTNSPSVVAEYPFKPPGPPGTPHEEPTFDIDSEMRKTLIVKAGESFTMTVPFRGKPVPNVTWNKPDTDLRTRASIDISDNRTSLTIEKATRSDSGKYTLTLQNILNTATLTLVVKVLDTPGPPSHIAAKDVTKESAVT</sequence>
<evidence type="ECO:0000313" key="6">
    <source>
        <dbReference type="Proteomes" id="UP000694426"/>
    </source>
</evidence>
<dbReference type="FunFam" id="2.60.40.10:FF:000002">
    <property type="entry name" value="Titin a"/>
    <property type="match status" value="3"/>
</dbReference>
<dbReference type="GO" id="GO:0008307">
    <property type="term" value="F:structural constituent of muscle"/>
    <property type="evidence" value="ECO:0007669"/>
    <property type="project" value="TreeGrafter"/>
</dbReference>
<dbReference type="PANTHER" id="PTHR14340:SF13">
    <property type="entry name" value="TITIN"/>
    <property type="match status" value="1"/>
</dbReference>
<dbReference type="Proteomes" id="UP000694426">
    <property type="component" value="Unplaced"/>
</dbReference>
<feature type="domain" description="Ig-like" evidence="3">
    <location>
        <begin position="188"/>
        <end position="275"/>
    </location>
</feature>
<evidence type="ECO:0000259" key="3">
    <source>
        <dbReference type="PROSITE" id="PS50835"/>
    </source>
</evidence>
<dbReference type="InterPro" id="IPR003598">
    <property type="entry name" value="Ig_sub2"/>
</dbReference>
<dbReference type="SUPFAM" id="SSF49265">
    <property type="entry name" value="Fibronectin type III"/>
    <property type="match status" value="4"/>
</dbReference>
<dbReference type="FunFam" id="2.60.40.10:FF:000547">
    <property type="entry name" value="Titin a"/>
    <property type="match status" value="1"/>
</dbReference>
<dbReference type="Pfam" id="PF07679">
    <property type="entry name" value="I-set"/>
    <property type="match status" value="5"/>
</dbReference>
<dbReference type="Ensembl" id="ENSABRT00000005556.1">
    <property type="protein sequence ID" value="ENSABRP00000003853.1"/>
    <property type="gene ID" value="ENSABRG00000003603.1"/>
</dbReference>
<keyword evidence="1" id="KW-0677">Repeat</keyword>
<dbReference type="FunFam" id="2.60.40.10:FF:000112">
    <property type="entry name" value="Titin a"/>
    <property type="match status" value="2"/>
</dbReference>
<dbReference type="GO" id="GO:0048738">
    <property type="term" value="P:cardiac muscle tissue development"/>
    <property type="evidence" value="ECO:0007669"/>
    <property type="project" value="TreeGrafter"/>
</dbReference>
<dbReference type="InterPro" id="IPR003599">
    <property type="entry name" value="Ig_sub"/>
</dbReference>
<dbReference type="Gene3D" id="2.60.40.10">
    <property type="entry name" value="Immunoglobulins"/>
    <property type="match status" value="13"/>
</dbReference>
<feature type="domain" description="Ig-like" evidence="3">
    <location>
        <begin position="587"/>
        <end position="676"/>
    </location>
</feature>
<organism evidence="5 6">
    <name type="scientific">Anser brachyrhynchus</name>
    <name type="common">Pink-footed goose</name>
    <dbReference type="NCBI Taxonomy" id="132585"/>
    <lineage>
        <taxon>Eukaryota</taxon>
        <taxon>Metazoa</taxon>
        <taxon>Chordata</taxon>
        <taxon>Craniata</taxon>
        <taxon>Vertebrata</taxon>
        <taxon>Euteleostomi</taxon>
        <taxon>Archelosauria</taxon>
        <taxon>Archosauria</taxon>
        <taxon>Dinosauria</taxon>
        <taxon>Saurischia</taxon>
        <taxon>Theropoda</taxon>
        <taxon>Coelurosauria</taxon>
        <taxon>Aves</taxon>
        <taxon>Neognathae</taxon>
        <taxon>Galloanserae</taxon>
        <taxon>Anseriformes</taxon>
        <taxon>Anatidae</taxon>
        <taxon>Anserinae</taxon>
        <taxon>Anser</taxon>
    </lineage>
</organism>
<dbReference type="FunFam" id="2.60.40.10:FF:000012">
    <property type="entry name" value="titin isoform X1"/>
    <property type="match status" value="1"/>
</dbReference>
<feature type="domain" description="Fibronectin type-III" evidence="4">
    <location>
        <begin position="381"/>
        <end position="474"/>
    </location>
</feature>
<reference evidence="5" key="2">
    <citation type="submission" date="2025-09" db="UniProtKB">
        <authorList>
            <consortium name="Ensembl"/>
        </authorList>
    </citation>
    <scope>IDENTIFICATION</scope>
</reference>
<dbReference type="FunFam" id="2.60.40.10:FF:000034">
    <property type="entry name" value="Titin isoform A"/>
    <property type="match status" value="1"/>
</dbReference>
<name>A0A8B9BGA7_9AVES</name>
<dbReference type="GO" id="GO:0045214">
    <property type="term" value="P:sarcomere organization"/>
    <property type="evidence" value="ECO:0007669"/>
    <property type="project" value="TreeGrafter"/>
</dbReference>
<proteinExistence type="predicted"/>
<dbReference type="CDD" id="cd05748">
    <property type="entry name" value="Ig_Titin_like"/>
    <property type="match status" value="4"/>
</dbReference>
<dbReference type="GeneTree" id="ENSGT01150000286978"/>
<feature type="domain" description="Fibronectin type-III" evidence="4">
    <location>
        <begin position="683"/>
        <end position="777"/>
    </location>
</feature>
<keyword evidence="2" id="KW-0393">Immunoglobulin domain</keyword>
<dbReference type="AlphaFoldDB" id="A0A8B9BGA7"/>
<dbReference type="PANTHER" id="PTHR14340">
    <property type="entry name" value="MICROFIBRIL-ASSOCIATED GLYCOPROTEIN 3"/>
    <property type="match status" value="1"/>
</dbReference>
<dbReference type="InterPro" id="IPR036116">
    <property type="entry name" value="FN3_sf"/>
</dbReference>
<dbReference type="FunFam" id="2.60.40.10:FF:000031">
    <property type="entry name" value="Myosin-binding protein C, slow type"/>
    <property type="match status" value="2"/>
</dbReference>
<feature type="domain" description="Ig-like" evidence="3">
    <location>
        <begin position="1079"/>
        <end position="1164"/>
    </location>
</feature>
<evidence type="ECO:0000259" key="4">
    <source>
        <dbReference type="PROSITE" id="PS50853"/>
    </source>
</evidence>
<dbReference type="SUPFAM" id="SSF48726">
    <property type="entry name" value="Immunoglobulin"/>
    <property type="match status" value="5"/>
</dbReference>
<dbReference type="CDD" id="cd00063">
    <property type="entry name" value="FN3"/>
    <property type="match status" value="7"/>
</dbReference>
<feature type="domain" description="Fibronectin type-III" evidence="4">
    <location>
        <begin position="1"/>
        <end position="82"/>
    </location>
</feature>
<dbReference type="InterPro" id="IPR036179">
    <property type="entry name" value="Ig-like_dom_sf"/>
</dbReference>
<dbReference type="PROSITE" id="PS50835">
    <property type="entry name" value="IG_LIKE"/>
    <property type="match status" value="5"/>
</dbReference>
<dbReference type="InterPro" id="IPR007110">
    <property type="entry name" value="Ig-like_dom"/>
</dbReference>
<feature type="domain" description="Fibronectin type-III" evidence="4">
    <location>
        <begin position="972"/>
        <end position="1065"/>
    </location>
</feature>
<dbReference type="Pfam" id="PF00041">
    <property type="entry name" value="fn3"/>
    <property type="match status" value="7"/>
</dbReference>
<protein>
    <recommendedName>
        <fullName evidence="7">Titin</fullName>
    </recommendedName>
</protein>
<evidence type="ECO:0000256" key="1">
    <source>
        <dbReference type="ARBA" id="ARBA00022737"/>
    </source>
</evidence>
<feature type="domain" description="Ig-like" evidence="3">
    <location>
        <begin position="877"/>
        <end position="963"/>
    </location>
</feature>
<dbReference type="InterPro" id="IPR013783">
    <property type="entry name" value="Ig-like_fold"/>
</dbReference>
<dbReference type="PROSITE" id="PS50853">
    <property type="entry name" value="FN3"/>
    <property type="match status" value="7"/>
</dbReference>
<dbReference type="FunFam" id="2.60.40.10:FF:000003">
    <property type="entry name" value="Titin isoform E"/>
    <property type="match status" value="2"/>
</dbReference>
<evidence type="ECO:0000256" key="2">
    <source>
        <dbReference type="ARBA" id="ARBA00023319"/>
    </source>
</evidence>
<dbReference type="SMART" id="SM00408">
    <property type="entry name" value="IGc2"/>
    <property type="match status" value="5"/>
</dbReference>
<dbReference type="SMART" id="SM00060">
    <property type="entry name" value="FN3"/>
    <property type="match status" value="8"/>
</dbReference>
<dbReference type="PRINTS" id="PR00014">
    <property type="entry name" value="FNTYPEIII"/>
</dbReference>
<accession>A0A8B9BGA7</accession>
<evidence type="ECO:0000313" key="5">
    <source>
        <dbReference type="Ensembl" id="ENSABRP00000003853.1"/>
    </source>
</evidence>
<dbReference type="SMART" id="SM00409">
    <property type="entry name" value="IG"/>
    <property type="match status" value="5"/>
</dbReference>
<feature type="domain" description="Ig-like" evidence="3">
    <location>
        <begin position="478"/>
        <end position="575"/>
    </location>
</feature>
<dbReference type="InterPro" id="IPR003961">
    <property type="entry name" value="FN3_dom"/>
</dbReference>
<dbReference type="InterPro" id="IPR013098">
    <property type="entry name" value="Ig_I-set"/>
</dbReference>
<evidence type="ECO:0008006" key="7">
    <source>
        <dbReference type="Google" id="ProtNLM"/>
    </source>
</evidence>
<reference evidence="5" key="1">
    <citation type="submission" date="2025-08" db="UniProtKB">
        <authorList>
            <consortium name="Ensembl"/>
        </authorList>
    </citation>
    <scope>IDENTIFICATION</scope>
</reference>
<feature type="domain" description="Fibronectin type-III" evidence="4">
    <location>
        <begin position="88"/>
        <end position="184"/>
    </location>
</feature>
<feature type="domain" description="Fibronectin type-III" evidence="4">
    <location>
        <begin position="780"/>
        <end position="873"/>
    </location>
</feature>